<organism evidence="1 2">
    <name type="scientific">Paspalum notatum var. saurae</name>
    <dbReference type="NCBI Taxonomy" id="547442"/>
    <lineage>
        <taxon>Eukaryota</taxon>
        <taxon>Viridiplantae</taxon>
        <taxon>Streptophyta</taxon>
        <taxon>Embryophyta</taxon>
        <taxon>Tracheophyta</taxon>
        <taxon>Spermatophyta</taxon>
        <taxon>Magnoliopsida</taxon>
        <taxon>Liliopsida</taxon>
        <taxon>Poales</taxon>
        <taxon>Poaceae</taxon>
        <taxon>PACMAD clade</taxon>
        <taxon>Panicoideae</taxon>
        <taxon>Andropogonodae</taxon>
        <taxon>Paspaleae</taxon>
        <taxon>Paspalinae</taxon>
        <taxon>Paspalum</taxon>
    </lineage>
</organism>
<dbReference type="EMBL" id="CP144753">
    <property type="protein sequence ID" value="WVZ93422.1"/>
    <property type="molecule type" value="Genomic_DNA"/>
</dbReference>
<name>A0AAQ3UNW5_PASNO</name>
<reference evidence="1 2" key="1">
    <citation type="submission" date="2024-02" db="EMBL/GenBank/DDBJ databases">
        <title>High-quality chromosome-scale genome assembly of Pensacola bahiagrass (Paspalum notatum Flugge var. saurae).</title>
        <authorList>
            <person name="Vega J.M."/>
            <person name="Podio M."/>
            <person name="Orjuela J."/>
            <person name="Siena L.A."/>
            <person name="Pessino S.C."/>
            <person name="Combes M.C."/>
            <person name="Mariac C."/>
            <person name="Albertini E."/>
            <person name="Pupilli F."/>
            <person name="Ortiz J.P.A."/>
            <person name="Leblanc O."/>
        </authorList>
    </citation>
    <scope>NUCLEOTIDE SEQUENCE [LARGE SCALE GENOMIC DNA]</scope>
    <source>
        <strain evidence="1">R1</strain>
        <tissue evidence="1">Leaf</tissue>
    </source>
</reference>
<dbReference type="GO" id="GO:0003676">
    <property type="term" value="F:nucleic acid binding"/>
    <property type="evidence" value="ECO:0007669"/>
    <property type="project" value="InterPro"/>
</dbReference>
<sequence length="81" mass="9284">MLGHPYMASSIPVPSSPRLYAYTIRHIYSHVWRDLFKMAGIKLCMSTTFHPQTDGQSEAPKKTIAMYLRCIIGDQPRAWVD</sequence>
<keyword evidence="2" id="KW-1185">Reference proteome</keyword>
<dbReference type="Gene3D" id="3.30.420.10">
    <property type="entry name" value="Ribonuclease H-like superfamily/Ribonuclease H"/>
    <property type="match status" value="1"/>
</dbReference>
<accession>A0AAQ3UNW5</accession>
<proteinExistence type="predicted"/>
<protein>
    <recommendedName>
        <fullName evidence="3">Integrase catalytic domain-containing protein</fullName>
    </recommendedName>
</protein>
<evidence type="ECO:0000313" key="1">
    <source>
        <dbReference type="EMBL" id="WVZ93422.1"/>
    </source>
</evidence>
<evidence type="ECO:0008006" key="3">
    <source>
        <dbReference type="Google" id="ProtNLM"/>
    </source>
</evidence>
<dbReference type="SUPFAM" id="SSF53098">
    <property type="entry name" value="Ribonuclease H-like"/>
    <property type="match status" value="1"/>
</dbReference>
<gene>
    <name evidence="1" type="ORF">U9M48_039400</name>
</gene>
<dbReference type="Proteomes" id="UP001341281">
    <property type="component" value="Chromosome 09"/>
</dbReference>
<dbReference type="AlphaFoldDB" id="A0AAQ3UNW5"/>
<dbReference type="InterPro" id="IPR036397">
    <property type="entry name" value="RNaseH_sf"/>
</dbReference>
<dbReference type="InterPro" id="IPR012337">
    <property type="entry name" value="RNaseH-like_sf"/>
</dbReference>
<evidence type="ECO:0000313" key="2">
    <source>
        <dbReference type="Proteomes" id="UP001341281"/>
    </source>
</evidence>